<evidence type="ECO:0000256" key="1">
    <source>
        <dbReference type="SAM" id="Phobius"/>
    </source>
</evidence>
<comment type="caution">
    <text evidence="2">The sequence shown here is derived from an EMBL/GenBank/DDBJ whole genome shotgun (WGS) entry which is preliminary data.</text>
</comment>
<feature type="transmembrane region" description="Helical" evidence="1">
    <location>
        <begin position="109"/>
        <end position="126"/>
    </location>
</feature>
<evidence type="ECO:0000313" key="2">
    <source>
        <dbReference type="EMBL" id="GFH53156.1"/>
    </source>
</evidence>
<feature type="transmembrane region" description="Helical" evidence="1">
    <location>
        <begin position="12"/>
        <end position="33"/>
    </location>
</feature>
<keyword evidence="3" id="KW-1185">Reference proteome</keyword>
<feature type="transmembrane region" description="Helical" evidence="1">
    <location>
        <begin position="132"/>
        <end position="152"/>
    </location>
</feature>
<proteinExistence type="predicted"/>
<reference evidence="2 3" key="1">
    <citation type="journal article" date="2021" name="Sci. Rep.">
        <title>The genome of the diatom Chaetoceros tenuissimus carries an ancient integrated fragment of an extant virus.</title>
        <authorList>
            <person name="Hongo Y."/>
            <person name="Kimura K."/>
            <person name="Takaki Y."/>
            <person name="Yoshida Y."/>
            <person name="Baba S."/>
            <person name="Kobayashi G."/>
            <person name="Nagasaki K."/>
            <person name="Hano T."/>
            <person name="Tomaru Y."/>
        </authorList>
    </citation>
    <scope>NUCLEOTIDE SEQUENCE [LARGE SCALE GENOMIC DNA]</scope>
    <source>
        <strain evidence="2 3">NIES-3715</strain>
    </source>
</reference>
<dbReference type="Pfam" id="PF10067">
    <property type="entry name" value="DUF2306"/>
    <property type="match status" value="1"/>
</dbReference>
<keyword evidence="1" id="KW-0472">Membrane</keyword>
<keyword evidence="1" id="KW-1133">Transmembrane helix</keyword>
<accession>A0AAD3CVU3</accession>
<dbReference type="InterPro" id="IPR018750">
    <property type="entry name" value="DUF2306_membrane"/>
</dbReference>
<feature type="transmembrane region" description="Helical" evidence="1">
    <location>
        <begin position="69"/>
        <end position="88"/>
    </location>
</feature>
<dbReference type="EMBL" id="BLLK01000046">
    <property type="protein sequence ID" value="GFH53156.1"/>
    <property type="molecule type" value="Genomic_DNA"/>
</dbReference>
<evidence type="ECO:0000313" key="3">
    <source>
        <dbReference type="Proteomes" id="UP001054902"/>
    </source>
</evidence>
<protein>
    <submittedName>
        <fullName evidence="2">Uncharacterized protein</fullName>
    </submittedName>
</protein>
<gene>
    <name evidence="2" type="ORF">CTEN210_09632</name>
</gene>
<sequence length="252" mass="29346">MNGRDKFAVTTLVILHICIWATSILSNFGIHYWNKEHALQVLYEKANDGVVGNSTFFLKVSESYFTKRYAYYLPHVTSAIIWWNFYFLQLIPKLRHAFKKAFHRRLGRVLMVSVFVQIVTGAGLALTSDSKVFTLISIWLALAVTYCLYYAWKFAIERDIQRHKFWVLRMVGYLQGLSFQRFWMIVLIGSYQMGWRGLYPTMEAGSTVEACNSVVKDIFDHSMILSTLTAVYLTEWYLSEEFGMTLPSKNMK</sequence>
<feature type="transmembrane region" description="Helical" evidence="1">
    <location>
        <begin position="173"/>
        <end position="193"/>
    </location>
</feature>
<organism evidence="2 3">
    <name type="scientific">Chaetoceros tenuissimus</name>
    <dbReference type="NCBI Taxonomy" id="426638"/>
    <lineage>
        <taxon>Eukaryota</taxon>
        <taxon>Sar</taxon>
        <taxon>Stramenopiles</taxon>
        <taxon>Ochrophyta</taxon>
        <taxon>Bacillariophyta</taxon>
        <taxon>Coscinodiscophyceae</taxon>
        <taxon>Chaetocerotophycidae</taxon>
        <taxon>Chaetocerotales</taxon>
        <taxon>Chaetocerotaceae</taxon>
        <taxon>Chaetoceros</taxon>
    </lineage>
</organism>
<keyword evidence="1" id="KW-0812">Transmembrane</keyword>
<dbReference type="Proteomes" id="UP001054902">
    <property type="component" value="Unassembled WGS sequence"/>
</dbReference>
<name>A0AAD3CVU3_9STRA</name>
<dbReference type="AlphaFoldDB" id="A0AAD3CVU3"/>